<gene>
    <name evidence="1" type="ORF">J2X31_002187</name>
</gene>
<dbReference type="EMBL" id="JAVDVI010000008">
    <property type="protein sequence ID" value="MDR6968172.1"/>
    <property type="molecule type" value="Genomic_DNA"/>
</dbReference>
<proteinExistence type="predicted"/>
<name>A0ABU1TQW4_9FLAO</name>
<accession>A0ABU1TQW4</accession>
<dbReference type="InterPro" id="IPR016024">
    <property type="entry name" value="ARM-type_fold"/>
</dbReference>
<dbReference type="RefSeq" id="WP_310026644.1">
    <property type="nucleotide sequence ID" value="NZ_JAVDVI010000008.1"/>
</dbReference>
<comment type="caution">
    <text evidence="1">The sequence shown here is derived from an EMBL/GenBank/DDBJ whole genome shotgun (WGS) entry which is preliminary data.</text>
</comment>
<sequence length="200" mass="23465">MIEKLNKFDLKTSEIDKLKTFNSRDGFILLDEKEFEEMESYFSQFSIYKNLVALLTDENSNYWCLNISGPMKGMICYLSHDEPNLEPKFKNISSFINVISESPDAYDFDDLEETLFDFPNSKSTTAFNERKQIIEELKSNFKSESDEDVKQQIAFSIIALSLIDEIKENIYPFLEDEDMYIQERAIQIIGFHKYKSAKEN</sequence>
<evidence type="ECO:0008006" key="3">
    <source>
        <dbReference type="Google" id="ProtNLM"/>
    </source>
</evidence>
<dbReference type="SUPFAM" id="SSF48371">
    <property type="entry name" value="ARM repeat"/>
    <property type="match status" value="1"/>
</dbReference>
<keyword evidence="2" id="KW-1185">Reference proteome</keyword>
<evidence type="ECO:0000313" key="2">
    <source>
        <dbReference type="Proteomes" id="UP001255185"/>
    </source>
</evidence>
<organism evidence="1 2">
    <name type="scientific">Flavobacterium arsenatis</name>
    <dbReference type="NCBI Taxonomy" id="1484332"/>
    <lineage>
        <taxon>Bacteria</taxon>
        <taxon>Pseudomonadati</taxon>
        <taxon>Bacteroidota</taxon>
        <taxon>Flavobacteriia</taxon>
        <taxon>Flavobacteriales</taxon>
        <taxon>Flavobacteriaceae</taxon>
        <taxon>Flavobacterium</taxon>
    </lineage>
</organism>
<evidence type="ECO:0000313" key="1">
    <source>
        <dbReference type="EMBL" id="MDR6968172.1"/>
    </source>
</evidence>
<dbReference type="Proteomes" id="UP001255185">
    <property type="component" value="Unassembled WGS sequence"/>
</dbReference>
<reference evidence="1 2" key="1">
    <citation type="submission" date="2023-07" db="EMBL/GenBank/DDBJ databases">
        <title>Sorghum-associated microbial communities from plants grown in Nebraska, USA.</title>
        <authorList>
            <person name="Schachtman D."/>
        </authorList>
    </citation>
    <scope>NUCLEOTIDE SEQUENCE [LARGE SCALE GENOMIC DNA]</scope>
    <source>
        <strain evidence="1 2">3773</strain>
    </source>
</reference>
<protein>
    <recommendedName>
        <fullName evidence="3">DUF4303 domain-containing protein</fullName>
    </recommendedName>
</protein>